<dbReference type="Proteomes" id="UP000014264">
    <property type="component" value="Unassembled WGS sequence"/>
</dbReference>
<name>A0A829H2H7_LACPA</name>
<dbReference type="GO" id="GO:0009007">
    <property type="term" value="F:site-specific DNA-methyltransferase (adenine-specific) activity"/>
    <property type="evidence" value="ECO:0007669"/>
    <property type="project" value="UniProtKB-EC"/>
</dbReference>
<dbReference type="PROSITE" id="PS00092">
    <property type="entry name" value="N6_MTASE"/>
    <property type="match status" value="1"/>
</dbReference>
<keyword evidence="4" id="KW-0949">S-adenosyl-L-methionine</keyword>
<dbReference type="SUPFAM" id="SSF53335">
    <property type="entry name" value="S-adenosyl-L-methionine-dependent methyltransferases"/>
    <property type="match status" value="1"/>
</dbReference>
<evidence type="ECO:0000256" key="4">
    <source>
        <dbReference type="ARBA" id="ARBA00022691"/>
    </source>
</evidence>
<dbReference type="PANTHER" id="PTHR42933">
    <property type="entry name" value="SLR6095 PROTEIN"/>
    <property type="match status" value="1"/>
</dbReference>
<keyword evidence="5" id="KW-0680">Restriction system</keyword>
<dbReference type="InterPro" id="IPR051537">
    <property type="entry name" value="DNA_Adenine_Mtase"/>
</dbReference>
<proteinExistence type="predicted"/>
<evidence type="ECO:0000256" key="3">
    <source>
        <dbReference type="ARBA" id="ARBA00022679"/>
    </source>
</evidence>
<dbReference type="Pfam" id="PF02384">
    <property type="entry name" value="N6_Mtase"/>
    <property type="match status" value="1"/>
</dbReference>
<evidence type="ECO:0000259" key="8">
    <source>
        <dbReference type="Pfam" id="PF02384"/>
    </source>
</evidence>
<accession>A0A829H2H7</accession>
<evidence type="ECO:0000256" key="2">
    <source>
        <dbReference type="ARBA" id="ARBA00022603"/>
    </source>
</evidence>
<reference evidence="9 10" key="1">
    <citation type="journal article" date="2013" name="PLoS ONE">
        <title>Lactobacillus paracasei comparative genomics: towards species pan-genome definition and exploitation of diversity.</title>
        <authorList>
            <person name="Smokvina T."/>
            <person name="Wels M."/>
            <person name="Polka J."/>
            <person name="Chervaux C."/>
            <person name="Brisse S."/>
            <person name="Boekhorst J."/>
            <person name="van Hylckama Vlieg J.E."/>
            <person name="Siezen R.J."/>
        </authorList>
    </citation>
    <scope>NUCLEOTIDE SEQUENCE [LARGE SCALE GENOMIC DNA]</scope>
    <source>
        <strain evidence="9 10">Lpp14</strain>
    </source>
</reference>
<feature type="domain" description="DNA methylase adenine-specific" evidence="8">
    <location>
        <begin position="140"/>
        <end position="418"/>
    </location>
</feature>
<dbReference type="GO" id="GO:0009307">
    <property type="term" value="P:DNA restriction-modification system"/>
    <property type="evidence" value="ECO:0007669"/>
    <property type="project" value="UniProtKB-KW"/>
</dbReference>
<dbReference type="GO" id="GO:0003677">
    <property type="term" value="F:DNA binding"/>
    <property type="evidence" value="ECO:0007669"/>
    <property type="project" value="InterPro"/>
</dbReference>
<evidence type="ECO:0000256" key="5">
    <source>
        <dbReference type="ARBA" id="ARBA00022747"/>
    </source>
</evidence>
<protein>
    <recommendedName>
        <fullName evidence="1">site-specific DNA-methyltransferase (adenine-specific)</fullName>
        <ecNumber evidence="1">2.1.1.72</ecNumber>
    </recommendedName>
</protein>
<evidence type="ECO:0000313" key="10">
    <source>
        <dbReference type="Proteomes" id="UP000014264"/>
    </source>
</evidence>
<keyword evidence="2" id="KW-0489">Methyltransferase</keyword>
<sequence>MVNSQDIVSVEQRVWNAGNKYRGQFESGSIVTIWSEMIYLSAIRSEYAVLLEQPTLDLNMMIGQLHDLAQSNEIQAAVVSDFNESIRHALLPRTNEENRLQIFNDIREDGLTLIHEQCDRITLMKILQRMNIDYGPRMNGSSATPDRLNKLMASIALTKVRERGPITVYDPTAGTGGSLIAMRRMLGKSISVKLVGQELDPEAYLRCNMMLDLIDDDTTSHHLSNNDALSSDKGVKKLKADIILSDPPYSVNWNPEADLLKSIPYSEIGVLPPKSRADFAFVLNGLSHLKAEGTMVIQLPHGVLFRGAAEAKIRQYLIEQNYIDAVIGLPANLQYETSIPTMLLVLRRNRSRKDVLFIDASDEAERSRPRNNLPESAVNRIVATYQDFRDDNQYAHVAAQSEIISNDFNLNIPRYVDNFVPPEKVSIANLENHIASLNDEINVLDTKMRKIMAKYHAE</sequence>
<evidence type="ECO:0000256" key="1">
    <source>
        <dbReference type="ARBA" id="ARBA00011900"/>
    </source>
</evidence>
<dbReference type="EMBL" id="ANJZ01000057">
    <property type="protein sequence ID" value="EPC67871.1"/>
    <property type="molecule type" value="Genomic_DNA"/>
</dbReference>
<dbReference type="InterPro" id="IPR029063">
    <property type="entry name" value="SAM-dependent_MTases_sf"/>
</dbReference>
<dbReference type="GO" id="GO:0008170">
    <property type="term" value="F:N-methyltransferase activity"/>
    <property type="evidence" value="ECO:0007669"/>
    <property type="project" value="InterPro"/>
</dbReference>
<dbReference type="GO" id="GO:0032259">
    <property type="term" value="P:methylation"/>
    <property type="evidence" value="ECO:0007669"/>
    <property type="project" value="UniProtKB-KW"/>
</dbReference>
<dbReference type="InterPro" id="IPR002052">
    <property type="entry name" value="DNA_methylase_N6_adenine_CS"/>
</dbReference>
<feature type="coiled-coil region" evidence="7">
    <location>
        <begin position="427"/>
        <end position="454"/>
    </location>
</feature>
<keyword evidence="3" id="KW-0808">Transferase</keyword>
<organism evidence="9 10">
    <name type="scientific">Lacticaseibacillus paracasei subsp. paracasei Lpp14</name>
    <dbReference type="NCBI Taxonomy" id="1256204"/>
    <lineage>
        <taxon>Bacteria</taxon>
        <taxon>Bacillati</taxon>
        <taxon>Bacillota</taxon>
        <taxon>Bacilli</taxon>
        <taxon>Lactobacillales</taxon>
        <taxon>Lactobacillaceae</taxon>
        <taxon>Lacticaseibacillus</taxon>
    </lineage>
</organism>
<dbReference type="PRINTS" id="PR00507">
    <property type="entry name" value="N12N6MTFRASE"/>
</dbReference>
<evidence type="ECO:0000313" key="9">
    <source>
        <dbReference type="EMBL" id="EPC67871.1"/>
    </source>
</evidence>
<dbReference type="Gene3D" id="3.40.50.150">
    <property type="entry name" value="Vaccinia Virus protein VP39"/>
    <property type="match status" value="1"/>
</dbReference>
<dbReference type="EC" id="2.1.1.72" evidence="1"/>
<dbReference type="PANTHER" id="PTHR42933:SF1">
    <property type="entry name" value="SITE-SPECIFIC DNA-METHYLTRANSFERASE (ADENINE-SPECIFIC)"/>
    <property type="match status" value="1"/>
</dbReference>
<evidence type="ECO:0000256" key="7">
    <source>
        <dbReference type="SAM" id="Coils"/>
    </source>
</evidence>
<keyword evidence="7" id="KW-0175">Coiled coil</keyword>
<comment type="catalytic activity">
    <reaction evidence="6">
        <text>a 2'-deoxyadenosine in DNA + S-adenosyl-L-methionine = an N(6)-methyl-2'-deoxyadenosine in DNA + S-adenosyl-L-homocysteine + H(+)</text>
        <dbReference type="Rhea" id="RHEA:15197"/>
        <dbReference type="Rhea" id="RHEA-COMP:12418"/>
        <dbReference type="Rhea" id="RHEA-COMP:12419"/>
        <dbReference type="ChEBI" id="CHEBI:15378"/>
        <dbReference type="ChEBI" id="CHEBI:57856"/>
        <dbReference type="ChEBI" id="CHEBI:59789"/>
        <dbReference type="ChEBI" id="CHEBI:90615"/>
        <dbReference type="ChEBI" id="CHEBI:90616"/>
        <dbReference type="EC" id="2.1.1.72"/>
    </reaction>
</comment>
<evidence type="ECO:0000256" key="6">
    <source>
        <dbReference type="ARBA" id="ARBA00047942"/>
    </source>
</evidence>
<dbReference type="InterPro" id="IPR003356">
    <property type="entry name" value="DNA_methylase_A-5"/>
</dbReference>
<gene>
    <name evidence="9" type="ORF">Lpp14_02139</name>
</gene>
<dbReference type="AlphaFoldDB" id="A0A829H2H7"/>
<comment type="caution">
    <text evidence="9">The sequence shown here is derived from an EMBL/GenBank/DDBJ whole genome shotgun (WGS) entry which is preliminary data.</text>
</comment>